<feature type="coiled-coil region" evidence="5">
    <location>
        <begin position="734"/>
        <end position="789"/>
    </location>
</feature>
<dbReference type="GO" id="GO:0000781">
    <property type="term" value="C:chromosome, telomeric region"/>
    <property type="evidence" value="ECO:0007669"/>
    <property type="project" value="GOC"/>
</dbReference>
<dbReference type="STRING" id="619300.G3AU77"/>
<feature type="region of interest" description="Disordered" evidence="6">
    <location>
        <begin position="135"/>
        <end position="164"/>
    </location>
</feature>
<dbReference type="OMA" id="FVEVHCA"/>
<feature type="compositionally biased region" description="Basic and acidic residues" evidence="6">
    <location>
        <begin position="533"/>
        <end position="542"/>
    </location>
</feature>
<feature type="domain" description="WAC" evidence="7">
    <location>
        <begin position="23"/>
        <end position="133"/>
    </location>
</feature>
<dbReference type="eggNOG" id="KOG1245">
    <property type="taxonomic scope" value="Eukaryota"/>
</dbReference>
<dbReference type="InParanoid" id="G3AU77"/>
<dbReference type="Pfam" id="PF02791">
    <property type="entry name" value="DDT"/>
    <property type="match status" value="1"/>
</dbReference>
<dbReference type="Pfam" id="PF15613">
    <property type="entry name" value="WSD"/>
    <property type="match status" value="1"/>
</dbReference>
<feature type="region of interest" description="Disordered" evidence="6">
    <location>
        <begin position="811"/>
        <end position="848"/>
    </location>
</feature>
<dbReference type="InterPro" id="IPR013136">
    <property type="entry name" value="WSTF_Acf1_Cbp146"/>
</dbReference>
<feature type="compositionally biased region" description="Acidic residues" evidence="6">
    <location>
        <begin position="543"/>
        <end position="567"/>
    </location>
</feature>
<dbReference type="GO" id="GO:0031509">
    <property type="term" value="P:subtelomeric heterochromatin formation"/>
    <property type="evidence" value="ECO:0007669"/>
    <property type="project" value="TreeGrafter"/>
</dbReference>
<reference evidence="8 9" key="1">
    <citation type="journal article" date="2011" name="Proc. Natl. Acad. Sci. U.S.A.">
        <title>Comparative genomics of xylose-fermenting fungi for enhanced biofuel production.</title>
        <authorList>
            <person name="Wohlbach D.J."/>
            <person name="Kuo A."/>
            <person name="Sato T.K."/>
            <person name="Potts K.M."/>
            <person name="Salamov A.A."/>
            <person name="LaButti K.M."/>
            <person name="Sun H."/>
            <person name="Clum A."/>
            <person name="Pangilinan J.L."/>
            <person name="Lindquist E.A."/>
            <person name="Lucas S."/>
            <person name="Lapidus A."/>
            <person name="Jin M."/>
            <person name="Gunawan C."/>
            <person name="Balan V."/>
            <person name="Dale B.E."/>
            <person name="Jeffries T.W."/>
            <person name="Zinkel R."/>
            <person name="Barry K.W."/>
            <person name="Grigoriev I.V."/>
            <person name="Gasch A.P."/>
        </authorList>
    </citation>
    <scope>NUCLEOTIDE SEQUENCE [LARGE SCALE GENOMIC DNA]</scope>
    <source>
        <strain evidence="9">NRRL Y-27907 / 11-Y1</strain>
    </source>
</reference>
<dbReference type="Pfam" id="PF15612">
    <property type="entry name" value="WHIM1"/>
    <property type="match status" value="1"/>
</dbReference>
<evidence type="ECO:0000256" key="3">
    <source>
        <dbReference type="ARBA" id="ARBA00023242"/>
    </source>
</evidence>
<evidence type="ECO:0000313" key="9">
    <source>
        <dbReference type="Proteomes" id="UP000000709"/>
    </source>
</evidence>
<dbReference type="EMBL" id="GL996505">
    <property type="protein sequence ID" value="EGW30453.1"/>
    <property type="molecule type" value="Genomic_DNA"/>
</dbReference>
<dbReference type="RefSeq" id="XP_007377424.1">
    <property type="nucleotide sequence ID" value="XM_007377362.1"/>
</dbReference>
<evidence type="ECO:0000313" key="8">
    <source>
        <dbReference type="EMBL" id="EGW30453.1"/>
    </source>
</evidence>
<feature type="compositionally biased region" description="Low complexity" evidence="6">
    <location>
        <begin position="135"/>
        <end position="157"/>
    </location>
</feature>
<evidence type="ECO:0000259" key="7">
    <source>
        <dbReference type="PROSITE" id="PS51136"/>
    </source>
</evidence>
<keyword evidence="2 5" id="KW-0175">Coiled coil</keyword>
<protein>
    <recommendedName>
        <fullName evidence="7">WAC domain-containing protein</fullName>
    </recommendedName>
</protein>
<dbReference type="PANTHER" id="PTHR32075">
    <property type="entry name" value="ISWI CHROMATIN-REMODELING COMPLEX SUBUNIT YPL216W-RELATED"/>
    <property type="match status" value="1"/>
</dbReference>
<evidence type="ECO:0000256" key="4">
    <source>
        <dbReference type="PROSITE-ProRule" id="PRU00475"/>
    </source>
</evidence>
<dbReference type="OrthoDB" id="332390at2759"/>
<dbReference type="GO" id="GO:0000785">
    <property type="term" value="C:chromatin"/>
    <property type="evidence" value="ECO:0007669"/>
    <property type="project" value="UniProtKB-ARBA"/>
</dbReference>
<name>G3AU77_SPAPN</name>
<feature type="region of interest" description="Disordered" evidence="6">
    <location>
        <begin position="473"/>
        <end position="582"/>
    </location>
</feature>
<evidence type="ECO:0000256" key="6">
    <source>
        <dbReference type="SAM" id="MobiDB-lite"/>
    </source>
</evidence>
<dbReference type="InterPro" id="IPR028942">
    <property type="entry name" value="WHIM1_dom"/>
</dbReference>
<accession>G3AU77</accession>
<gene>
    <name evidence="8" type="ORF">SPAPADRAFT_143258</name>
</gene>
<dbReference type="InterPro" id="IPR028941">
    <property type="entry name" value="WHIM2_dom"/>
</dbReference>
<keyword evidence="3 4" id="KW-0539">Nucleus</keyword>
<dbReference type="Proteomes" id="UP000000709">
    <property type="component" value="Unassembled WGS sequence"/>
</dbReference>
<dbReference type="InterPro" id="IPR018501">
    <property type="entry name" value="DDT_dom"/>
</dbReference>
<dbReference type="Pfam" id="PF10537">
    <property type="entry name" value="WAC_Acf1_DNA_bd"/>
    <property type="match status" value="1"/>
</dbReference>
<dbReference type="GO" id="GO:0005634">
    <property type="term" value="C:nucleus"/>
    <property type="evidence" value="ECO:0007669"/>
    <property type="project" value="UniProtKB-SubCell"/>
</dbReference>
<dbReference type="AlphaFoldDB" id="G3AU77"/>
<evidence type="ECO:0000256" key="5">
    <source>
        <dbReference type="SAM" id="Coils"/>
    </source>
</evidence>
<sequence>MVLYKRKQVTFIPPPAIPSDLSTQVWFIPQTKEWFITYDEYLARMDYYHKRKFVCEITGNSCLTFFEAYESELKEIKGVESNFPESLREHILRFLQFNRITRLDQLVDKVYSVFKNDYFPGETIFIKGIEDSKEQQQQQLQSQSTPPTSTSSSSSSSKQRGIIREKVQYGQSNQTKYLVVRLNDMQQAIVTNDNISRDRNHFTKWLIKTFIKLTMSRSHKVGAPWVVKDKYAKKYGIPQVYPEDLRHYADSTPTGEILYVTEKKKRRVPIKEDTHEPSATPVPEKRKKQIKTATPTVEVSTPTPAVVPFRKKFPTHYLPEKLQKELELEELKEQPSFGLSSLQPTKRNIVDDLQLRFDLQNSKPLPRQLHLPPNAQSLNNSLIEKYADQDIPNTSEIFRLSTNAISSIQDALQSWIFINIYHKVLNLDTFTFDDFIYCMGWNWEQYDELGRCELLDEIWCACLSAIVSNELPTRKEQRQAEDDGEIFGLNVQLPPKKGDESEDVTGSETDDEDKLLKDEPETDEEDTENGVVETKEVVIVKDQDEDNDEDEEENEADNEEEPEEEAPEYITSEGSDTDDSTPHNAYICMNYRNIPWHERLRKRNFKDGNWQCILLGVLSLVEHVPHYKTIIEQAYLKLAPKEKPATSSTVVNQFYQELDIDLKLQILNILIDLIITSPLVRNYIDDCLEQSSQLRRMRLDNIKDYKANLEIAQKANQFICNALNPGEEDKKPRLNYQNLEMTEAEQQKAEKDKEFAEQCEARKQALIKLNQIKKEKHSIEQKLTELDCQRVKLLGKDRLFNRYWWFENNGLPNLHAGNNDDDDDNDDDDEKEKDKEDVEDDDEKDEVSDETYLMGRLWVQGPSNDDLRIRYNSNFEESEKFNQELRRKEFDFTHKPEENGIKQEIKQEPVDEKKSQIREMDFIPISPAYKSTVQTIHHIEITQHEVHKNSDIVIDHEGSLVSPLALLTPFERKIIEELPDPLINGTNWRYYDHPEDIVKILSWLNPWGKRESALRKELTLVKDVVISNIEARRKALWMDGTPAEEDEIENNINKLKTKREKLIKGEDEDEIEETDDDVVVGAKRNLRRKQTPRKRQKVVTLEDALQFGNEEEITSMVEKLDSELAEKRQDRDLNRVVEWVNSIALDSFGKSLYEGGDKYKSSKTRKVTRKKL</sequence>
<dbReference type="PROSITE" id="PS51136">
    <property type="entry name" value="WAC"/>
    <property type="match status" value="1"/>
</dbReference>
<comment type="subcellular location">
    <subcellularLocation>
        <location evidence="1 4">Nucleus</location>
    </subcellularLocation>
</comment>
<proteinExistence type="predicted"/>
<feature type="compositionally biased region" description="Acidic residues" evidence="6">
    <location>
        <begin position="819"/>
        <end position="848"/>
    </location>
</feature>
<feature type="region of interest" description="Disordered" evidence="6">
    <location>
        <begin position="268"/>
        <end position="299"/>
    </location>
</feature>
<dbReference type="KEGG" id="spaa:SPAPADRAFT_143258"/>
<dbReference type="PANTHER" id="PTHR32075:SF6">
    <property type="entry name" value="ISWI CHROMATIN-REMODELING COMPLEX SUBUNIT YPL216W-RELATED"/>
    <property type="match status" value="1"/>
</dbReference>
<organism evidence="9">
    <name type="scientific">Spathaspora passalidarum (strain NRRL Y-27907 / 11-Y1)</name>
    <dbReference type="NCBI Taxonomy" id="619300"/>
    <lineage>
        <taxon>Eukaryota</taxon>
        <taxon>Fungi</taxon>
        <taxon>Dikarya</taxon>
        <taxon>Ascomycota</taxon>
        <taxon>Saccharomycotina</taxon>
        <taxon>Pichiomycetes</taxon>
        <taxon>Debaryomycetaceae</taxon>
        <taxon>Spathaspora</taxon>
    </lineage>
</organism>
<feature type="compositionally biased region" description="Acidic residues" evidence="6">
    <location>
        <begin position="500"/>
        <end position="513"/>
    </location>
</feature>
<evidence type="ECO:0000256" key="1">
    <source>
        <dbReference type="ARBA" id="ARBA00004123"/>
    </source>
</evidence>
<dbReference type="GeneID" id="18870529"/>
<dbReference type="HOGENOM" id="CLU_002631_1_1_1"/>
<dbReference type="FunCoup" id="G3AU77">
    <property type="interactions" value="271"/>
</dbReference>
<evidence type="ECO:0000256" key="2">
    <source>
        <dbReference type="ARBA" id="ARBA00023054"/>
    </source>
</evidence>
<keyword evidence="9" id="KW-1185">Reference proteome</keyword>